<evidence type="ECO:0000256" key="1">
    <source>
        <dbReference type="ARBA" id="ARBA00022729"/>
    </source>
</evidence>
<dbReference type="Gene3D" id="3.40.190.10">
    <property type="entry name" value="Periplasmic binding protein-like II"/>
    <property type="match status" value="2"/>
</dbReference>
<dbReference type="Proteomes" id="UP000235916">
    <property type="component" value="Unassembled WGS sequence"/>
</dbReference>
<dbReference type="SUPFAM" id="SSF53850">
    <property type="entry name" value="Periplasmic binding protein-like II"/>
    <property type="match status" value="1"/>
</dbReference>
<evidence type="ECO:0000313" key="3">
    <source>
        <dbReference type="EMBL" id="PND39061.1"/>
    </source>
</evidence>
<organism evidence="3 4">
    <name type="scientific">Kinneretia aquatilis</name>
    <dbReference type="NCBI Taxonomy" id="2070761"/>
    <lineage>
        <taxon>Bacteria</taxon>
        <taxon>Pseudomonadati</taxon>
        <taxon>Pseudomonadota</taxon>
        <taxon>Betaproteobacteria</taxon>
        <taxon>Burkholderiales</taxon>
        <taxon>Sphaerotilaceae</taxon>
        <taxon>Roseateles</taxon>
    </lineage>
</organism>
<sequence length="289" mass="32287">MVFGPRVAGRRLRSSFSVLRAARRLSMRDRSWGDASACGSPRACRRVLLQLLALAGLGFGGAGGRGLRAQESALRVVGSADPPYRVFGADGPSGLYFDLMREAARRLAWPVSFIEVPSARAFKMMENGEADLMLGPLLTPERQRFLSYTQVLLPAEDKVFYGRPDAPPLRRLADLEGRMIAVHRGKRYGAAFDALPGLRLQEVNDYRVALDMVALGRVDLAVVPERQGDPLLRQRRLDLRKQALRLEGETAYLVLSRRSPWLARQAQLEHAFQAMRDDGSWQRLVAAYR</sequence>
<dbReference type="InterPro" id="IPR001638">
    <property type="entry name" value="Solute-binding_3/MltF_N"/>
</dbReference>
<comment type="caution">
    <text evidence="3">The sequence shown here is derived from an EMBL/GenBank/DDBJ whole genome shotgun (WGS) entry which is preliminary data.</text>
</comment>
<gene>
    <name evidence="3" type="ORF">C1O66_17050</name>
</gene>
<dbReference type="SMART" id="SM00062">
    <property type="entry name" value="PBPb"/>
    <property type="match status" value="1"/>
</dbReference>
<evidence type="ECO:0000259" key="2">
    <source>
        <dbReference type="SMART" id="SM00062"/>
    </source>
</evidence>
<dbReference type="Pfam" id="PF00497">
    <property type="entry name" value="SBP_bac_3"/>
    <property type="match status" value="1"/>
</dbReference>
<accession>A0A2N8L045</accession>
<evidence type="ECO:0000313" key="4">
    <source>
        <dbReference type="Proteomes" id="UP000235916"/>
    </source>
</evidence>
<dbReference type="EMBL" id="POSP01000003">
    <property type="protein sequence ID" value="PND39061.1"/>
    <property type="molecule type" value="Genomic_DNA"/>
</dbReference>
<dbReference type="PANTHER" id="PTHR35936">
    <property type="entry name" value="MEMBRANE-BOUND LYTIC MUREIN TRANSGLYCOSYLASE F"/>
    <property type="match status" value="1"/>
</dbReference>
<feature type="domain" description="Solute-binding protein family 3/N-terminal" evidence="2">
    <location>
        <begin position="73"/>
        <end position="289"/>
    </location>
</feature>
<keyword evidence="4" id="KW-1185">Reference proteome</keyword>
<reference evidence="3 4" key="1">
    <citation type="submission" date="2018-01" db="EMBL/GenBank/DDBJ databases">
        <title>Draft genome sequence of Paucibacter aquatile CR182 isolated from freshwater of the Nakdong River.</title>
        <authorList>
            <person name="Choi A."/>
            <person name="Chung E.J."/>
        </authorList>
    </citation>
    <scope>NUCLEOTIDE SEQUENCE [LARGE SCALE GENOMIC DNA]</scope>
    <source>
        <strain evidence="3 4">CR182</strain>
    </source>
</reference>
<protein>
    <recommendedName>
        <fullName evidence="2">Solute-binding protein family 3/N-terminal domain-containing protein</fullName>
    </recommendedName>
</protein>
<dbReference type="AlphaFoldDB" id="A0A2N8L045"/>
<proteinExistence type="predicted"/>
<name>A0A2N8L045_9BURK</name>
<dbReference type="PANTHER" id="PTHR35936:SF25">
    <property type="entry name" value="ABC TRANSPORTER SUBSTRATE-BINDING PROTEIN"/>
    <property type="match status" value="1"/>
</dbReference>
<keyword evidence="1" id="KW-0732">Signal</keyword>
<dbReference type="OrthoDB" id="7354650at2"/>